<dbReference type="PROSITE" id="PS50157">
    <property type="entry name" value="ZINC_FINGER_C2H2_2"/>
    <property type="match status" value="1"/>
</dbReference>
<keyword evidence="6" id="KW-0804">Transcription</keyword>
<dbReference type="Pfam" id="PF13912">
    <property type="entry name" value="zf-C2H2_6"/>
    <property type="match status" value="1"/>
</dbReference>
<feature type="domain" description="C2H2-type" evidence="9">
    <location>
        <begin position="71"/>
        <end position="98"/>
    </location>
</feature>
<dbReference type="Gene3D" id="3.30.160.60">
    <property type="entry name" value="Classic Zinc Finger"/>
    <property type="match status" value="1"/>
</dbReference>
<evidence type="ECO:0000256" key="7">
    <source>
        <dbReference type="ARBA" id="ARBA00023242"/>
    </source>
</evidence>
<evidence type="ECO:0000256" key="6">
    <source>
        <dbReference type="ARBA" id="ARBA00023163"/>
    </source>
</evidence>
<dbReference type="SUPFAM" id="SSF57667">
    <property type="entry name" value="beta-beta-alpha zinc fingers"/>
    <property type="match status" value="1"/>
</dbReference>
<dbReference type="EMBL" id="SZYD01000002">
    <property type="protein sequence ID" value="KAD7117494.1"/>
    <property type="molecule type" value="Genomic_DNA"/>
</dbReference>
<keyword evidence="4" id="KW-0862">Zinc</keyword>
<evidence type="ECO:0000259" key="9">
    <source>
        <dbReference type="PROSITE" id="PS50157"/>
    </source>
</evidence>
<reference evidence="10 11" key="1">
    <citation type="submission" date="2019-05" db="EMBL/GenBank/DDBJ databases">
        <title>Mikania micrantha, genome provides insights into the molecular mechanism of rapid growth.</title>
        <authorList>
            <person name="Liu B."/>
        </authorList>
    </citation>
    <scope>NUCLEOTIDE SEQUENCE [LARGE SCALE GENOMIC DNA]</scope>
    <source>
        <strain evidence="10">NLD-2019</strain>
        <tissue evidence="10">Leaf</tissue>
    </source>
</reference>
<dbReference type="SMART" id="SM00355">
    <property type="entry name" value="ZnF_C2H2"/>
    <property type="match status" value="1"/>
</dbReference>
<comment type="subcellular location">
    <subcellularLocation>
        <location evidence="1">Nucleus</location>
    </subcellularLocation>
</comment>
<evidence type="ECO:0000256" key="2">
    <source>
        <dbReference type="ARBA" id="ARBA00022723"/>
    </source>
</evidence>
<name>A0A5N6PVC0_9ASTR</name>
<evidence type="ECO:0000256" key="8">
    <source>
        <dbReference type="PROSITE-ProRule" id="PRU00042"/>
    </source>
</evidence>
<dbReference type="PROSITE" id="PS00028">
    <property type="entry name" value="ZINC_FINGER_C2H2_1"/>
    <property type="match status" value="1"/>
</dbReference>
<evidence type="ECO:0000313" key="10">
    <source>
        <dbReference type="EMBL" id="KAD7117494.1"/>
    </source>
</evidence>
<keyword evidence="5" id="KW-0805">Transcription regulation</keyword>
<dbReference type="InterPro" id="IPR036236">
    <property type="entry name" value="Znf_C2H2_sf"/>
</dbReference>
<evidence type="ECO:0000256" key="3">
    <source>
        <dbReference type="ARBA" id="ARBA00022771"/>
    </source>
</evidence>
<dbReference type="GO" id="GO:0005634">
    <property type="term" value="C:nucleus"/>
    <property type="evidence" value="ECO:0007669"/>
    <property type="project" value="UniProtKB-SubCell"/>
</dbReference>
<protein>
    <recommendedName>
        <fullName evidence="9">C2H2-type domain-containing protein</fullName>
    </recommendedName>
</protein>
<dbReference type="Proteomes" id="UP000326396">
    <property type="component" value="Linkage Group LG10"/>
</dbReference>
<comment type="caution">
    <text evidence="10">The sequence shown here is derived from an EMBL/GenBank/DDBJ whole genome shotgun (WGS) entry which is preliminary data.</text>
</comment>
<dbReference type="InterPro" id="IPR013087">
    <property type="entry name" value="Znf_C2H2_type"/>
</dbReference>
<keyword evidence="2" id="KW-0479">Metal-binding</keyword>
<accession>A0A5N6PVC0</accession>
<proteinExistence type="predicted"/>
<evidence type="ECO:0000256" key="1">
    <source>
        <dbReference type="ARBA" id="ARBA00004123"/>
    </source>
</evidence>
<dbReference type="AlphaFoldDB" id="A0A5N6PVC0"/>
<keyword evidence="7" id="KW-0539">Nucleus</keyword>
<dbReference type="PANTHER" id="PTHR45801">
    <property type="entry name" value="OS07G0101800 PROTEIN"/>
    <property type="match status" value="1"/>
</dbReference>
<evidence type="ECO:0000256" key="5">
    <source>
        <dbReference type="ARBA" id="ARBA00023015"/>
    </source>
</evidence>
<dbReference type="GO" id="GO:0008270">
    <property type="term" value="F:zinc ion binding"/>
    <property type="evidence" value="ECO:0007669"/>
    <property type="project" value="UniProtKB-KW"/>
</dbReference>
<dbReference type="PANTHER" id="PTHR45801:SF110">
    <property type="entry name" value="TRANSCRIPTIONAL REGULATOR SUPERMAN"/>
    <property type="match status" value="1"/>
</dbReference>
<keyword evidence="3 8" id="KW-0863">Zinc-finger</keyword>
<evidence type="ECO:0000313" key="11">
    <source>
        <dbReference type="Proteomes" id="UP000326396"/>
    </source>
</evidence>
<dbReference type="InterPro" id="IPR052426">
    <property type="entry name" value="Plant_dev_regulator"/>
</dbReference>
<sequence length="189" mass="20997">MEKHNCERSYKILEDERLIIGHARSSADHINVMESASRRKCSCHDGSSGSTAKDNLGDLAANGFPWPPRSYTCTFCKREFRSAQALGGHMNVHRRDRARLRQMASTDHSFRSNYNTLMINKLNLHRSNASFSTISSHPSTHSLSCVKGCEIGAKSAKNLEIVRWGLEGGLVGGESKSDDLDLELRLGFS</sequence>
<gene>
    <name evidence="10" type="ORF">E3N88_04762</name>
</gene>
<evidence type="ECO:0000256" key="4">
    <source>
        <dbReference type="ARBA" id="ARBA00022833"/>
    </source>
</evidence>
<dbReference type="OrthoDB" id="1708403at2759"/>
<keyword evidence="11" id="KW-1185">Reference proteome</keyword>
<organism evidence="10 11">
    <name type="scientific">Mikania micrantha</name>
    <name type="common">bitter vine</name>
    <dbReference type="NCBI Taxonomy" id="192012"/>
    <lineage>
        <taxon>Eukaryota</taxon>
        <taxon>Viridiplantae</taxon>
        <taxon>Streptophyta</taxon>
        <taxon>Embryophyta</taxon>
        <taxon>Tracheophyta</taxon>
        <taxon>Spermatophyta</taxon>
        <taxon>Magnoliopsida</taxon>
        <taxon>eudicotyledons</taxon>
        <taxon>Gunneridae</taxon>
        <taxon>Pentapetalae</taxon>
        <taxon>asterids</taxon>
        <taxon>campanulids</taxon>
        <taxon>Asterales</taxon>
        <taxon>Asteraceae</taxon>
        <taxon>Asteroideae</taxon>
        <taxon>Heliantheae alliance</taxon>
        <taxon>Eupatorieae</taxon>
        <taxon>Mikania</taxon>
    </lineage>
</organism>